<dbReference type="PANTHER" id="PTHR24264">
    <property type="entry name" value="TRYPSIN-RELATED"/>
    <property type="match status" value="1"/>
</dbReference>
<comment type="caution">
    <text evidence="9">The sequence shown here is derived from an EMBL/GenBank/DDBJ whole genome shotgun (WGS) entry which is preliminary data.</text>
</comment>
<comment type="subcellular location">
    <subcellularLocation>
        <location evidence="1">Secreted</location>
    </subcellularLocation>
</comment>
<dbReference type="Proteomes" id="UP000651977">
    <property type="component" value="Unassembled WGS sequence"/>
</dbReference>
<accession>A0ABQ1HZ78</accession>
<dbReference type="CDD" id="cd00190">
    <property type="entry name" value="Tryp_SPc"/>
    <property type="match status" value="1"/>
</dbReference>
<feature type="chain" id="PRO_5047442357" evidence="7">
    <location>
        <begin position="20"/>
        <end position="307"/>
    </location>
</feature>
<keyword evidence="6" id="KW-0720">Serine protease</keyword>
<proteinExistence type="predicted"/>
<protein>
    <submittedName>
        <fullName evidence="9">Serine protease</fullName>
    </submittedName>
</protein>
<dbReference type="InterPro" id="IPR001314">
    <property type="entry name" value="Peptidase_S1A"/>
</dbReference>
<dbReference type="InterPro" id="IPR018114">
    <property type="entry name" value="TRYPSIN_HIS"/>
</dbReference>
<sequence length="307" mass="32751">MLLRILCFCLGGLSLMAQAEQQAVPYVVGGQDASQNYPWMAQVFVGDHRCGGVLIGSSWVLTAAHCTYDETSESKHLPVAQVSVVLGVYSMVGPDDSRALAVSEIYQHPNYVEPGQAGIDYDYDISLLRLATPQEIAPPILNANGVSSAVNYGAFMRLIGFGRTNNDPLNPEYPPVLQQANLSLYQPELCANAWSSDKLSEQMFCAFGTDADACSGDSGGPVFISEGDGYRLLGLVSWGNLSCQGSPGVYADVGSMCTWISDTASLAGDSSLQCSEASPSSSSGGASFYLLLLAFPLLLHRRLQHRV</sequence>
<gene>
    <name evidence="9" type="ORF">GCM10007414_12860</name>
</gene>
<dbReference type="GO" id="GO:0008233">
    <property type="term" value="F:peptidase activity"/>
    <property type="evidence" value="ECO:0007669"/>
    <property type="project" value="UniProtKB-KW"/>
</dbReference>
<dbReference type="PROSITE" id="PS50240">
    <property type="entry name" value="TRYPSIN_DOM"/>
    <property type="match status" value="1"/>
</dbReference>
<dbReference type="PANTHER" id="PTHR24264:SF65">
    <property type="entry name" value="SRCR DOMAIN-CONTAINING PROTEIN"/>
    <property type="match status" value="1"/>
</dbReference>
<evidence type="ECO:0000313" key="10">
    <source>
        <dbReference type="Proteomes" id="UP000651977"/>
    </source>
</evidence>
<dbReference type="PROSITE" id="PS00135">
    <property type="entry name" value="TRYPSIN_SER"/>
    <property type="match status" value="1"/>
</dbReference>
<evidence type="ECO:0000256" key="5">
    <source>
        <dbReference type="ARBA" id="ARBA00023157"/>
    </source>
</evidence>
<keyword evidence="2" id="KW-0964">Secreted</keyword>
<evidence type="ECO:0000259" key="8">
    <source>
        <dbReference type="PROSITE" id="PS50240"/>
    </source>
</evidence>
<dbReference type="PROSITE" id="PS00134">
    <property type="entry name" value="TRYPSIN_HIS"/>
    <property type="match status" value="1"/>
</dbReference>
<keyword evidence="3 6" id="KW-0645">Protease</keyword>
<dbReference type="GO" id="GO:0006508">
    <property type="term" value="P:proteolysis"/>
    <property type="evidence" value="ECO:0007669"/>
    <property type="project" value="UniProtKB-KW"/>
</dbReference>
<dbReference type="RefSeq" id="WP_055734845.1">
    <property type="nucleotide sequence ID" value="NZ_CP013021.1"/>
</dbReference>
<dbReference type="InterPro" id="IPR050127">
    <property type="entry name" value="Serine_Proteases_S1"/>
</dbReference>
<dbReference type="Pfam" id="PF00089">
    <property type="entry name" value="Trypsin"/>
    <property type="match status" value="1"/>
</dbReference>
<evidence type="ECO:0000256" key="1">
    <source>
        <dbReference type="ARBA" id="ARBA00004613"/>
    </source>
</evidence>
<dbReference type="SMART" id="SM00020">
    <property type="entry name" value="Tryp_SPc"/>
    <property type="match status" value="1"/>
</dbReference>
<dbReference type="PRINTS" id="PR00722">
    <property type="entry name" value="CHYMOTRYPSIN"/>
</dbReference>
<dbReference type="Gene3D" id="2.40.10.10">
    <property type="entry name" value="Trypsin-like serine proteases"/>
    <property type="match status" value="1"/>
</dbReference>
<evidence type="ECO:0000313" key="9">
    <source>
        <dbReference type="EMBL" id="GGB01120.1"/>
    </source>
</evidence>
<dbReference type="InterPro" id="IPR033116">
    <property type="entry name" value="TRYPSIN_SER"/>
</dbReference>
<keyword evidence="5" id="KW-1015">Disulfide bond</keyword>
<feature type="signal peptide" evidence="7">
    <location>
        <begin position="1"/>
        <end position="19"/>
    </location>
</feature>
<evidence type="ECO:0000256" key="6">
    <source>
        <dbReference type="RuleBase" id="RU363034"/>
    </source>
</evidence>
<dbReference type="SUPFAM" id="SSF50494">
    <property type="entry name" value="Trypsin-like serine proteases"/>
    <property type="match status" value="1"/>
</dbReference>
<organism evidence="9 10">
    <name type="scientific">Agarivorans gilvus</name>
    <dbReference type="NCBI Taxonomy" id="680279"/>
    <lineage>
        <taxon>Bacteria</taxon>
        <taxon>Pseudomonadati</taxon>
        <taxon>Pseudomonadota</taxon>
        <taxon>Gammaproteobacteria</taxon>
        <taxon>Alteromonadales</taxon>
        <taxon>Alteromonadaceae</taxon>
        <taxon>Agarivorans</taxon>
    </lineage>
</organism>
<evidence type="ECO:0000256" key="3">
    <source>
        <dbReference type="ARBA" id="ARBA00022670"/>
    </source>
</evidence>
<dbReference type="InterPro" id="IPR001254">
    <property type="entry name" value="Trypsin_dom"/>
</dbReference>
<evidence type="ECO:0000256" key="2">
    <source>
        <dbReference type="ARBA" id="ARBA00022525"/>
    </source>
</evidence>
<dbReference type="InterPro" id="IPR043504">
    <property type="entry name" value="Peptidase_S1_PA_chymotrypsin"/>
</dbReference>
<name>A0ABQ1HZ78_9ALTE</name>
<keyword evidence="7" id="KW-0732">Signal</keyword>
<keyword evidence="10" id="KW-1185">Reference proteome</keyword>
<evidence type="ECO:0000256" key="7">
    <source>
        <dbReference type="SAM" id="SignalP"/>
    </source>
</evidence>
<evidence type="ECO:0000256" key="4">
    <source>
        <dbReference type="ARBA" id="ARBA00022801"/>
    </source>
</evidence>
<reference evidence="10" key="1">
    <citation type="journal article" date="2019" name="Int. J. Syst. Evol. Microbiol.">
        <title>The Global Catalogue of Microorganisms (GCM) 10K type strain sequencing project: providing services to taxonomists for standard genome sequencing and annotation.</title>
        <authorList>
            <consortium name="The Broad Institute Genomics Platform"/>
            <consortium name="The Broad Institute Genome Sequencing Center for Infectious Disease"/>
            <person name="Wu L."/>
            <person name="Ma J."/>
        </authorList>
    </citation>
    <scope>NUCLEOTIDE SEQUENCE [LARGE SCALE GENOMIC DNA]</scope>
    <source>
        <strain evidence="10">CGMCC 1.10131</strain>
    </source>
</reference>
<keyword evidence="4 6" id="KW-0378">Hydrolase</keyword>
<feature type="domain" description="Peptidase S1" evidence="8">
    <location>
        <begin position="27"/>
        <end position="265"/>
    </location>
</feature>
<dbReference type="EMBL" id="BMDY01000006">
    <property type="protein sequence ID" value="GGB01120.1"/>
    <property type="molecule type" value="Genomic_DNA"/>
</dbReference>
<dbReference type="InterPro" id="IPR009003">
    <property type="entry name" value="Peptidase_S1_PA"/>
</dbReference>